<sequence length="83" mass="8884">MPSRRRAPLSSGRCAHVAVRFFSPIGDHLIPTAVGAPLSFGHSCRCRILLFDGFPPLPDPATSLLLPDSSFGAEEGYKGGTRF</sequence>
<organism evidence="1 2">
    <name type="scientific">Linum trigynum</name>
    <dbReference type="NCBI Taxonomy" id="586398"/>
    <lineage>
        <taxon>Eukaryota</taxon>
        <taxon>Viridiplantae</taxon>
        <taxon>Streptophyta</taxon>
        <taxon>Embryophyta</taxon>
        <taxon>Tracheophyta</taxon>
        <taxon>Spermatophyta</taxon>
        <taxon>Magnoliopsida</taxon>
        <taxon>eudicotyledons</taxon>
        <taxon>Gunneridae</taxon>
        <taxon>Pentapetalae</taxon>
        <taxon>rosids</taxon>
        <taxon>fabids</taxon>
        <taxon>Malpighiales</taxon>
        <taxon>Linaceae</taxon>
        <taxon>Linum</taxon>
    </lineage>
</organism>
<gene>
    <name evidence="1" type="ORF">LTRI10_LOCUS3192</name>
</gene>
<evidence type="ECO:0000313" key="2">
    <source>
        <dbReference type="Proteomes" id="UP001497516"/>
    </source>
</evidence>
<name>A0AAV2CHY7_9ROSI</name>
<accession>A0AAV2CHY7</accession>
<keyword evidence="2" id="KW-1185">Reference proteome</keyword>
<dbReference type="Proteomes" id="UP001497516">
    <property type="component" value="Chromosome 1"/>
</dbReference>
<reference evidence="1 2" key="1">
    <citation type="submission" date="2024-04" db="EMBL/GenBank/DDBJ databases">
        <authorList>
            <person name="Fracassetti M."/>
        </authorList>
    </citation>
    <scope>NUCLEOTIDE SEQUENCE [LARGE SCALE GENOMIC DNA]</scope>
</reference>
<dbReference type="AlphaFoldDB" id="A0AAV2CHY7"/>
<protein>
    <submittedName>
        <fullName evidence="1">Uncharacterized protein</fullName>
    </submittedName>
</protein>
<dbReference type="EMBL" id="OZ034813">
    <property type="protein sequence ID" value="CAL1355426.1"/>
    <property type="molecule type" value="Genomic_DNA"/>
</dbReference>
<proteinExistence type="predicted"/>
<evidence type="ECO:0000313" key="1">
    <source>
        <dbReference type="EMBL" id="CAL1355426.1"/>
    </source>
</evidence>